<comment type="subcellular location">
    <subcellularLocation>
        <location evidence="1">Membrane</location>
    </subcellularLocation>
</comment>
<accession>A0A554W784</accession>
<keyword evidence="5" id="KW-0472">Membrane</keyword>
<evidence type="ECO:0000313" key="9">
    <source>
        <dbReference type="Proteomes" id="UP000315736"/>
    </source>
</evidence>
<keyword evidence="9" id="KW-1185">Reference proteome</keyword>
<dbReference type="Pfam" id="PF00015">
    <property type="entry name" value="MCPsignal"/>
    <property type="match status" value="1"/>
</dbReference>
<gene>
    <name evidence="8" type="primary">tap_2</name>
    <name evidence="8" type="ORF">Talka_01518</name>
</gene>
<keyword evidence="3" id="KW-0807">Transducer</keyword>
<dbReference type="SMART" id="SM00304">
    <property type="entry name" value="HAMP"/>
    <property type="match status" value="1"/>
</dbReference>
<dbReference type="Proteomes" id="UP000315736">
    <property type="component" value="Unassembled WGS sequence"/>
</dbReference>
<dbReference type="InterPro" id="IPR003660">
    <property type="entry name" value="HAMP_dom"/>
</dbReference>
<feature type="coiled-coil region" evidence="4">
    <location>
        <begin position="86"/>
        <end position="117"/>
    </location>
</feature>
<dbReference type="AlphaFoldDB" id="A0A554W784"/>
<evidence type="ECO:0000256" key="1">
    <source>
        <dbReference type="ARBA" id="ARBA00004370"/>
    </source>
</evidence>
<dbReference type="SUPFAM" id="SSF58104">
    <property type="entry name" value="Methyl-accepting chemotaxis protein (MCP) signaling domain"/>
    <property type="match status" value="1"/>
</dbReference>
<dbReference type="PROSITE" id="PS50111">
    <property type="entry name" value="CHEMOTAXIS_TRANSDUC_2"/>
    <property type="match status" value="1"/>
</dbReference>
<dbReference type="PANTHER" id="PTHR43531:SF7">
    <property type="entry name" value="AEROTAXIS RECEPTOR"/>
    <property type="match status" value="1"/>
</dbReference>
<dbReference type="PANTHER" id="PTHR43531">
    <property type="entry name" value="PROTEIN ICFG"/>
    <property type="match status" value="1"/>
</dbReference>
<dbReference type="GO" id="GO:0006935">
    <property type="term" value="P:chemotaxis"/>
    <property type="evidence" value="ECO:0007669"/>
    <property type="project" value="TreeGrafter"/>
</dbReference>
<evidence type="ECO:0000259" key="7">
    <source>
        <dbReference type="PROSITE" id="PS50885"/>
    </source>
</evidence>
<dbReference type="Gene3D" id="1.10.287.950">
    <property type="entry name" value="Methyl-accepting chemotaxis protein"/>
    <property type="match status" value="1"/>
</dbReference>
<proteinExistence type="inferred from homology"/>
<dbReference type="OrthoDB" id="9763018at2"/>
<dbReference type="CDD" id="cd19411">
    <property type="entry name" value="MCP2201-like_sensor"/>
    <property type="match status" value="1"/>
</dbReference>
<dbReference type="RefSeq" id="WP_143890533.1">
    <property type="nucleotide sequence ID" value="NZ_VJNB01000007.1"/>
</dbReference>
<dbReference type="CDD" id="cd11386">
    <property type="entry name" value="MCP_signal"/>
    <property type="match status" value="1"/>
</dbReference>
<dbReference type="PROSITE" id="PS50885">
    <property type="entry name" value="HAMP"/>
    <property type="match status" value="1"/>
</dbReference>
<name>A0A554W784_9BURK</name>
<dbReference type="InterPro" id="IPR047347">
    <property type="entry name" value="YvaQ-like_sensor"/>
</dbReference>
<feature type="domain" description="Methyl-accepting transducer" evidence="6">
    <location>
        <begin position="281"/>
        <end position="503"/>
    </location>
</feature>
<evidence type="ECO:0000259" key="6">
    <source>
        <dbReference type="PROSITE" id="PS50111"/>
    </source>
</evidence>
<evidence type="ECO:0000313" key="8">
    <source>
        <dbReference type="EMBL" id="TSE19429.1"/>
    </source>
</evidence>
<evidence type="ECO:0000256" key="4">
    <source>
        <dbReference type="SAM" id="Coils"/>
    </source>
</evidence>
<keyword evidence="5" id="KW-0812">Transmembrane</keyword>
<evidence type="ECO:0000256" key="3">
    <source>
        <dbReference type="PROSITE-ProRule" id="PRU00284"/>
    </source>
</evidence>
<comment type="caution">
    <text evidence="8">The sequence shown here is derived from an EMBL/GenBank/DDBJ whole genome shotgun (WGS) entry which is preliminary data.</text>
</comment>
<protein>
    <submittedName>
        <fullName evidence="8">Methyl-accepting chemotaxis protein IV</fullName>
    </submittedName>
</protein>
<dbReference type="InterPro" id="IPR024478">
    <property type="entry name" value="HlyB_4HB_MCP"/>
</dbReference>
<feature type="domain" description="HAMP" evidence="7">
    <location>
        <begin position="224"/>
        <end position="276"/>
    </location>
</feature>
<sequence length="552" mass="60471">MITPPPPPPSKFAFLSRISISQRLLAVALIVSVGLALLAAYAWTSLTHVKDLARRTEQVRVQQLAQAAAMELNVTRISLQLRHAMLARNERERQEAVEDIQAKRRLIEETLRAYEASLFTPQGKALFAKLPPAFENFWRVGHENLQLILQGQRESAFAYLVDHTIPARNQVLSALAETVDYQRKRLVTDIAEMNAHVDRTLRAILLLVVMCAVLLFLAVFYIERLLQQRIRMTKTVAEQVRGGDLSRSQSRWLQDEFGPLVQAMEDMRERLRQVVSEVRQGAQSVEQSSQHVADDNAAIAGLMQDLSVSLQATSKASEQLALKVQQNFDHARQATALAHDAASVAQRGGEVVGDVVKTMEEIHASSQRIKEIIAVIEGIAFQTNILALNASVEAARAGEQGRGFAVVAGEVRALAQRSSQAAHEIKRLIGASAERVTAGSELVAKAGATMQEIVQAIGRVNAMVHEVDAASADQRRSLQEVQAAIRAMEASITQTADRVHKLSVSAAQLGQTSQALVSSVAYFRDDETSANVSAARHRSAHALPLSTGLRSR</sequence>
<evidence type="ECO:0000256" key="5">
    <source>
        <dbReference type="SAM" id="Phobius"/>
    </source>
</evidence>
<dbReference type="EMBL" id="VJNB01000007">
    <property type="protein sequence ID" value="TSE19429.1"/>
    <property type="molecule type" value="Genomic_DNA"/>
</dbReference>
<keyword evidence="5" id="KW-1133">Transmembrane helix</keyword>
<dbReference type="FunFam" id="1.10.287.950:FF:000001">
    <property type="entry name" value="Methyl-accepting chemotaxis sensory transducer"/>
    <property type="match status" value="1"/>
</dbReference>
<evidence type="ECO:0000256" key="2">
    <source>
        <dbReference type="ARBA" id="ARBA00029447"/>
    </source>
</evidence>
<dbReference type="SMART" id="SM00283">
    <property type="entry name" value="MA"/>
    <property type="match status" value="1"/>
</dbReference>
<dbReference type="GO" id="GO:0004888">
    <property type="term" value="F:transmembrane signaling receptor activity"/>
    <property type="evidence" value="ECO:0007669"/>
    <property type="project" value="TreeGrafter"/>
</dbReference>
<reference evidence="8 9" key="1">
    <citation type="submission" date="2019-07" db="EMBL/GenBank/DDBJ databases">
        <title>Tepidimonas alkaliphilus YIM 72238 draft genome.</title>
        <authorList>
            <person name="Da Costa M.S."/>
            <person name="Froufe H.J.C."/>
            <person name="Egas C."/>
            <person name="Albuquerque L."/>
        </authorList>
    </citation>
    <scope>NUCLEOTIDE SEQUENCE [LARGE SCALE GENOMIC DNA]</scope>
    <source>
        <strain evidence="8 9">YIM 72238</strain>
    </source>
</reference>
<feature type="transmembrane region" description="Helical" evidence="5">
    <location>
        <begin position="20"/>
        <end position="44"/>
    </location>
</feature>
<dbReference type="InterPro" id="IPR051310">
    <property type="entry name" value="MCP_chemotaxis"/>
</dbReference>
<dbReference type="InterPro" id="IPR004089">
    <property type="entry name" value="MCPsignal_dom"/>
</dbReference>
<dbReference type="GO" id="GO:0005886">
    <property type="term" value="C:plasma membrane"/>
    <property type="evidence" value="ECO:0007669"/>
    <property type="project" value="TreeGrafter"/>
</dbReference>
<comment type="similarity">
    <text evidence="2">Belongs to the methyl-accepting chemotaxis (MCP) protein family.</text>
</comment>
<organism evidence="8 9">
    <name type="scientific">Tepidimonas alkaliphilus</name>
    <dbReference type="NCBI Taxonomy" id="2588942"/>
    <lineage>
        <taxon>Bacteria</taxon>
        <taxon>Pseudomonadati</taxon>
        <taxon>Pseudomonadota</taxon>
        <taxon>Betaproteobacteria</taxon>
        <taxon>Burkholderiales</taxon>
        <taxon>Tepidimonas</taxon>
    </lineage>
</organism>
<dbReference type="Pfam" id="PF12729">
    <property type="entry name" value="4HB_MCP_1"/>
    <property type="match status" value="1"/>
</dbReference>
<keyword evidence="4" id="KW-0175">Coiled coil</keyword>
<feature type="transmembrane region" description="Helical" evidence="5">
    <location>
        <begin position="203"/>
        <end position="222"/>
    </location>
</feature>
<dbReference type="GO" id="GO:0007165">
    <property type="term" value="P:signal transduction"/>
    <property type="evidence" value="ECO:0007669"/>
    <property type="project" value="UniProtKB-KW"/>
</dbReference>